<name>A0ABR1CL38_NECAM</name>
<keyword evidence="3" id="KW-1185">Reference proteome</keyword>
<evidence type="ECO:0000313" key="2">
    <source>
        <dbReference type="EMBL" id="KAK6739049.1"/>
    </source>
</evidence>
<protein>
    <submittedName>
        <fullName evidence="2">Uncharacterized protein</fullName>
    </submittedName>
</protein>
<proteinExistence type="predicted"/>
<dbReference type="Proteomes" id="UP001303046">
    <property type="component" value="Unassembled WGS sequence"/>
</dbReference>
<feature type="compositionally biased region" description="Polar residues" evidence="1">
    <location>
        <begin position="112"/>
        <end position="122"/>
    </location>
</feature>
<evidence type="ECO:0000313" key="3">
    <source>
        <dbReference type="Proteomes" id="UP001303046"/>
    </source>
</evidence>
<organism evidence="2 3">
    <name type="scientific">Necator americanus</name>
    <name type="common">Human hookworm</name>
    <dbReference type="NCBI Taxonomy" id="51031"/>
    <lineage>
        <taxon>Eukaryota</taxon>
        <taxon>Metazoa</taxon>
        <taxon>Ecdysozoa</taxon>
        <taxon>Nematoda</taxon>
        <taxon>Chromadorea</taxon>
        <taxon>Rhabditida</taxon>
        <taxon>Rhabditina</taxon>
        <taxon>Rhabditomorpha</taxon>
        <taxon>Strongyloidea</taxon>
        <taxon>Ancylostomatidae</taxon>
        <taxon>Bunostominae</taxon>
        <taxon>Necator</taxon>
    </lineage>
</organism>
<reference evidence="2 3" key="1">
    <citation type="submission" date="2023-08" db="EMBL/GenBank/DDBJ databases">
        <title>A Necator americanus chromosomal reference genome.</title>
        <authorList>
            <person name="Ilik V."/>
            <person name="Petrzelkova K.J."/>
            <person name="Pardy F."/>
            <person name="Fuh T."/>
            <person name="Niatou-Singa F.S."/>
            <person name="Gouil Q."/>
            <person name="Baker L."/>
            <person name="Ritchie M.E."/>
            <person name="Jex A.R."/>
            <person name="Gazzola D."/>
            <person name="Li H."/>
            <person name="Toshio Fujiwara R."/>
            <person name="Zhan B."/>
            <person name="Aroian R.V."/>
            <person name="Pafco B."/>
            <person name="Schwarz E.M."/>
        </authorList>
    </citation>
    <scope>NUCLEOTIDE SEQUENCE [LARGE SCALE GENOMIC DNA]</scope>
    <source>
        <strain evidence="2 3">Aroian</strain>
        <tissue evidence="2">Whole animal</tissue>
    </source>
</reference>
<sequence>MKHCVFPLNDVGSSLLLNFMHDKENSIVMRRDRHRHYAITYDSCDQPLDNVRCRSRRQHDVSICICGSHQRKCSDSPSLLDANNCKISPSSFAPPIIYPSSSASTGFYRTTSTSHNFSTPAKHTTMSRKTTTTTIKTTTRSTRTSSSSRRSSTTTTSMAPVKHTSPMRPFTIGGASTVPPRSSPASHKPATTTLPHINTGSKQQFTTFFCIFLCMMLPPRLYFFVVLVHGSLTANEDFASPGGPKGEWPKSNDPIGNEAPMNGTILAEYFVEYHNWNSTVNTSITMKWIDSMVKVMFVVKPSPDYPLYVLVNNRIAATTAKPKATTVKPNTTTTETPTTTTNGGSMRIFKILLLYGLCSHWLY</sequence>
<feature type="region of interest" description="Disordered" evidence="1">
    <location>
        <begin position="112"/>
        <end position="195"/>
    </location>
</feature>
<accession>A0ABR1CL38</accession>
<feature type="compositionally biased region" description="Polar residues" evidence="1">
    <location>
        <begin position="179"/>
        <end position="195"/>
    </location>
</feature>
<feature type="compositionally biased region" description="Low complexity" evidence="1">
    <location>
        <begin position="127"/>
        <end position="158"/>
    </location>
</feature>
<gene>
    <name evidence="2" type="primary">Necator_chrII.g8663</name>
    <name evidence="2" type="ORF">RB195_020868</name>
</gene>
<evidence type="ECO:0000256" key="1">
    <source>
        <dbReference type="SAM" id="MobiDB-lite"/>
    </source>
</evidence>
<comment type="caution">
    <text evidence="2">The sequence shown here is derived from an EMBL/GenBank/DDBJ whole genome shotgun (WGS) entry which is preliminary data.</text>
</comment>
<dbReference type="EMBL" id="JAVFWL010000002">
    <property type="protein sequence ID" value="KAK6739049.1"/>
    <property type="molecule type" value="Genomic_DNA"/>
</dbReference>